<name>A0ABR2XRT0_9PEZI</name>
<comment type="caution">
    <text evidence="2">The sequence shown here is derived from an EMBL/GenBank/DDBJ whole genome shotgun (WGS) entry which is preliminary data.</text>
</comment>
<gene>
    <name evidence="2" type="ORF">SCAR479_06811</name>
</gene>
<evidence type="ECO:0000313" key="3">
    <source>
        <dbReference type="Proteomes" id="UP001465668"/>
    </source>
</evidence>
<feature type="region of interest" description="Disordered" evidence="1">
    <location>
        <begin position="1"/>
        <end position="73"/>
    </location>
</feature>
<feature type="compositionally biased region" description="Polar residues" evidence="1">
    <location>
        <begin position="147"/>
        <end position="158"/>
    </location>
</feature>
<sequence length="566" mass="61030">MAPKRIIADSDDEDDDFSPIKPAAETPIHDPRLDMEPLSPHHQPTSPIIRQPSSLAALNIQNDTSDTTDPSSFARVYDEQQGKALQQSHLIENIVRLSQKASASSGDVSLPAKGNGKGKKVVANASSPATDITSPMLLTKPPPRKSQLAQMSDATELTTPKKISKKDEWDIPSSDEEGVGPTKRLVRASNSTADDSGKFYVAPSNLSASQKRQYRRVQISDSHSGGTPIPGSAGQMQPPSNHKSSGATTVAVSTPSRYASSGPRPPWETEQTTDVGKESVAVDLTLSSPDAIAVGEVAPVEDESPMRRSSMKRKRPVIRDDDDELGHDGVYEDPLSDLDPEYGLNGRLQSKKHKQQAKSLTETPAAEPKKRGRKKKQPVVEDPVPVEEVQDREPLSTTDPIPESAAQTPAEKPKKKRGRPRKSEAPKVDEIQDESPAATKQSGKTAAAQPVPPAEVSVEDGSTTMEDSWKQSAAETSTKPEDIQLESATKKSLTRSVSPLKEADRNTLVRSQSTISESDSMVLSSVLVQDKSVSKSITPSQAGKALYRVGLSKKSRIAPLLKIIRK</sequence>
<keyword evidence="3" id="KW-1185">Reference proteome</keyword>
<feature type="compositionally biased region" description="Polar residues" evidence="1">
    <location>
        <begin position="460"/>
        <end position="477"/>
    </location>
</feature>
<dbReference type="EMBL" id="JARVKM010000027">
    <property type="protein sequence ID" value="KAK9776488.1"/>
    <property type="molecule type" value="Genomic_DNA"/>
</dbReference>
<organism evidence="2 3">
    <name type="scientific">Seiridium cardinale</name>
    <dbReference type="NCBI Taxonomy" id="138064"/>
    <lineage>
        <taxon>Eukaryota</taxon>
        <taxon>Fungi</taxon>
        <taxon>Dikarya</taxon>
        <taxon>Ascomycota</taxon>
        <taxon>Pezizomycotina</taxon>
        <taxon>Sordariomycetes</taxon>
        <taxon>Xylariomycetidae</taxon>
        <taxon>Amphisphaeriales</taxon>
        <taxon>Sporocadaceae</taxon>
        <taxon>Seiridium</taxon>
    </lineage>
</organism>
<protein>
    <submittedName>
        <fullName evidence="2">Uncharacterized protein</fullName>
    </submittedName>
</protein>
<reference evidence="2 3" key="1">
    <citation type="submission" date="2024-02" db="EMBL/GenBank/DDBJ databases">
        <title>First draft genome assembly of two strains of Seiridium cardinale.</title>
        <authorList>
            <person name="Emiliani G."/>
            <person name="Scali E."/>
        </authorList>
    </citation>
    <scope>NUCLEOTIDE SEQUENCE [LARGE SCALE GENOMIC DNA]</scope>
    <source>
        <strain evidence="2 3">BM-138-000479</strain>
    </source>
</reference>
<feature type="compositionally biased region" description="Basic and acidic residues" evidence="1">
    <location>
        <begin position="421"/>
        <end position="430"/>
    </location>
</feature>
<feature type="compositionally biased region" description="Polar residues" evidence="1">
    <location>
        <begin position="234"/>
        <end position="259"/>
    </location>
</feature>
<dbReference type="Proteomes" id="UP001465668">
    <property type="component" value="Unassembled WGS sequence"/>
</dbReference>
<feature type="region of interest" description="Disordered" evidence="1">
    <location>
        <begin position="98"/>
        <end position="515"/>
    </location>
</feature>
<feature type="compositionally biased region" description="Polar residues" evidence="1">
    <location>
        <begin position="486"/>
        <end position="497"/>
    </location>
</feature>
<accession>A0ABR2XRT0</accession>
<feature type="compositionally biased region" description="Polar residues" evidence="1">
    <location>
        <begin position="42"/>
        <end position="71"/>
    </location>
</feature>
<evidence type="ECO:0000313" key="2">
    <source>
        <dbReference type="EMBL" id="KAK9776488.1"/>
    </source>
</evidence>
<proteinExistence type="predicted"/>
<evidence type="ECO:0000256" key="1">
    <source>
        <dbReference type="SAM" id="MobiDB-lite"/>
    </source>
</evidence>